<comment type="caution">
    <text evidence="1">The sequence shown here is derived from an EMBL/GenBank/DDBJ whole genome shotgun (WGS) entry which is preliminary data.</text>
</comment>
<dbReference type="AlphaFoldDB" id="A0A2K0WB24"/>
<name>A0A2K0WB24_GIBNY</name>
<accession>A0A2K0WB24</accession>
<keyword evidence="2" id="KW-1185">Reference proteome</keyword>
<sequence length="83" mass="9503">MRDNNNIFWHIREIFAPVDVLNRVPQRLSESYSSCGNGRIVGRVRTVLGIPILSQDAEVKERKSYLKRRTFRSGVTGKVTSLL</sequence>
<reference evidence="1 2" key="1">
    <citation type="submission" date="2017-06" db="EMBL/GenBank/DDBJ databases">
        <title>Genome of Fusarium nygamai isolate CS10214.</title>
        <authorList>
            <person name="Gardiner D.M."/>
            <person name="Obanor F."/>
            <person name="Kazan K."/>
        </authorList>
    </citation>
    <scope>NUCLEOTIDE SEQUENCE [LARGE SCALE GENOMIC DNA]</scope>
    <source>
        <strain evidence="1 2">CS10214</strain>
    </source>
</reference>
<dbReference type="EMBL" id="MTQA01000090">
    <property type="protein sequence ID" value="PNP79484.1"/>
    <property type="molecule type" value="Genomic_DNA"/>
</dbReference>
<evidence type="ECO:0000313" key="2">
    <source>
        <dbReference type="Proteomes" id="UP000236664"/>
    </source>
</evidence>
<gene>
    <name evidence="1" type="ORF">FNYG_07100</name>
</gene>
<proteinExistence type="predicted"/>
<organism evidence="1 2">
    <name type="scientific">Gibberella nygamai</name>
    <name type="common">Bean root rot disease fungus</name>
    <name type="synonym">Fusarium nygamai</name>
    <dbReference type="NCBI Taxonomy" id="42673"/>
    <lineage>
        <taxon>Eukaryota</taxon>
        <taxon>Fungi</taxon>
        <taxon>Dikarya</taxon>
        <taxon>Ascomycota</taxon>
        <taxon>Pezizomycotina</taxon>
        <taxon>Sordariomycetes</taxon>
        <taxon>Hypocreomycetidae</taxon>
        <taxon>Hypocreales</taxon>
        <taxon>Nectriaceae</taxon>
        <taxon>Fusarium</taxon>
        <taxon>Fusarium fujikuroi species complex</taxon>
    </lineage>
</organism>
<evidence type="ECO:0000313" key="1">
    <source>
        <dbReference type="EMBL" id="PNP79484.1"/>
    </source>
</evidence>
<protein>
    <submittedName>
        <fullName evidence="1">Uncharacterized protein</fullName>
    </submittedName>
</protein>
<dbReference type="Proteomes" id="UP000236664">
    <property type="component" value="Unassembled WGS sequence"/>
</dbReference>